<protein>
    <submittedName>
        <fullName evidence="1">Uncharacterized protein</fullName>
    </submittedName>
</protein>
<proteinExistence type="predicted"/>
<evidence type="ECO:0000313" key="1">
    <source>
        <dbReference type="EMBL" id="KUM46971.1"/>
    </source>
</evidence>
<name>A0A117NGL4_PICGL</name>
<comment type="caution">
    <text evidence="1">The sequence shown here is derived from an EMBL/GenBank/DDBJ whole genome shotgun (WGS) entry which is preliminary data.</text>
</comment>
<reference evidence="1" key="1">
    <citation type="journal article" date="2015" name="Genome Biol. Evol.">
        <title>Organellar Genomes of White Spruce (Picea glauca): Assembly and Annotation.</title>
        <authorList>
            <person name="Jackman S.D."/>
            <person name="Warren R.L."/>
            <person name="Gibb E.A."/>
            <person name="Vandervalk B.P."/>
            <person name="Mohamadi H."/>
            <person name="Chu J."/>
            <person name="Raymond A."/>
            <person name="Pleasance S."/>
            <person name="Coope R."/>
            <person name="Wildung M.R."/>
            <person name="Ritland C.E."/>
            <person name="Bousquet J."/>
            <person name="Jones S.J."/>
            <person name="Bohlmann J."/>
            <person name="Birol I."/>
        </authorList>
    </citation>
    <scope>NUCLEOTIDE SEQUENCE [LARGE SCALE GENOMIC DNA]</scope>
    <source>
        <tissue evidence="1">Flushing bud</tissue>
    </source>
</reference>
<accession>A0A117NGL4</accession>
<sequence>MNEKVNPICSTLDQRRVDNTNFVRVLDKKPGLGEEERNGHVLLPYHPHNLDLFNSLY</sequence>
<dbReference type="AlphaFoldDB" id="A0A117NGL4"/>
<gene>
    <name evidence="1" type="ORF">ABT39_MTgene5975</name>
</gene>
<keyword evidence="1" id="KW-0496">Mitochondrion</keyword>
<organism evidence="1">
    <name type="scientific">Picea glauca</name>
    <name type="common">White spruce</name>
    <name type="synonym">Pinus glauca</name>
    <dbReference type="NCBI Taxonomy" id="3330"/>
    <lineage>
        <taxon>Eukaryota</taxon>
        <taxon>Viridiplantae</taxon>
        <taxon>Streptophyta</taxon>
        <taxon>Embryophyta</taxon>
        <taxon>Tracheophyta</taxon>
        <taxon>Spermatophyta</taxon>
        <taxon>Pinopsida</taxon>
        <taxon>Pinidae</taxon>
        <taxon>Conifers I</taxon>
        <taxon>Pinales</taxon>
        <taxon>Pinaceae</taxon>
        <taxon>Picea</taxon>
    </lineage>
</organism>
<dbReference type="EMBL" id="LKAM01000008">
    <property type="protein sequence ID" value="KUM46971.1"/>
    <property type="molecule type" value="Genomic_DNA"/>
</dbReference>
<geneLocation type="mitochondrion" evidence="1"/>